<protein>
    <submittedName>
        <fullName evidence="2">Uncharacterized protein</fullName>
    </submittedName>
</protein>
<evidence type="ECO:0000313" key="2">
    <source>
        <dbReference type="EnsemblPlants" id="TuG1812G0400002898.01.T01"/>
    </source>
</evidence>
<dbReference type="AlphaFoldDB" id="A0A8R7Q8D2"/>
<organism evidence="2 3">
    <name type="scientific">Triticum urartu</name>
    <name type="common">Red wild einkorn</name>
    <name type="synonym">Crithodium urartu</name>
    <dbReference type="NCBI Taxonomy" id="4572"/>
    <lineage>
        <taxon>Eukaryota</taxon>
        <taxon>Viridiplantae</taxon>
        <taxon>Streptophyta</taxon>
        <taxon>Embryophyta</taxon>
        <taxon>Tracheophyta</taxon>
        <taxon>Spermatophyta</taxon>
        <taxon>Magnoliopsida</taxon>
        <taxon>Liliopsida</taxon>
        <taxon>Poales</taxon>
        <taxon>Poaceae</taxon>
        <taxon>BOP clade</taxon>
        <taxon>Pooideae</taxon>
        <taxon>Triticodae</taxon>
        <taxon>Triticeae</taxon>
        <taxon>Triticinae</taxon>
        <taxon>Triticum</taxon>
    </lineage>
</organism>
<dbReference type="Proteomes" id="UP000015106">
    <property type="component" value="Chromosome 4"/>
</dbReference>
<dbReference type="EnsemblPlants" id="TuG1812G0400002898.01.T01">
    <property type="protein sequence ID" value="TuG1812G0400002898.01.T01"/>
    <property type="gene ID" value="TuG1812G0400002898.01"/>
</dbReference>
<reference evidence="2" key="3">
    <citation type="submission" date="2022-06" db="UniProtKB">
        <authorList>
            <consortium name="EnsemblPlants"/>
        </authorList>
    </citation>
    <scope>IDENTIFICATION</scope>
</reference>
<sequence>RRNSKFWPILSLSPPGQHPILSLISFPHTTHAPPPPPLTCRPICSRRRLSHQRWRLPQPPSSMWCSPHVPSRRCLLKIGQEKREADPPRPRAGQAAAMARPDPPAPSSSSTSAPSVGSTSGSIYTTTHWQPLPWKVLYVLASSLPKTLLL</sequence>
<name>A0A8R7Q8D2_TRIUA</name>
<proteinExistence type="predicted"/>
<evidence type="ECO:0000313" key="3">
    <source>
        <dbReference type="Proteomes" id="UP000015106"/>
    </source>
</evidence>
<keyword evidence="3" id="KW-1185">Reference proteome</keyword>
<dbReference type="Gramene" id="TuG1812G0400002898.01.T01">
    <property type="protein sequence ID" value="TuG1812G0400002898.01.T01"/>
    <property type="gene ID" value="TuG1812G0400002898.01"/>
</dbReference>
<feature type="region of interest" description="Disordered" evidence="1">
    <location>
        <begin position="76"/>
        <end position="120"/>
    </location>
</feature>
<reference evidence="2" key="2">
    <citation type="submission" date="2018-03" db="EMBL/GenBank/DDBJ databases">
        <title>The Triticum urartu genome reveals the dynamic nature of wheat genome evolution.</title>
        <authorList>
            <person name="Ling H."/>
            <person name="Ma B."/>
            <person name="Shi X."/>
            <person name="Liu H."/>
            <person name="Dong L."/>
            <person name="Sun H."/>
            <person name="Cao Y."/>
            <person name="Gao Q."/>
            <person name="Zheng S."/>
            <person name="Li Y."/>
            <person name="Yu Y."/>
            <person name="Du H."/>
            <person name="Qi M."/>
            <person name="Li Y."/>
            <person name="Yu H."/>
            <person name="Cui Y."/>
            <person name="Wang N."/>
            <person name="Chen C."/>
            <person name="Wu H."/>
            <person name="Zhao Y."/>
            <person name="Zhang J."/>
            <person name="Li Y."/>
            <person name="Zhou W."/>
            <person name="Zhang B."/>
            <person name="Hu W."/>
            <person name="Eijk M."/>
            <person name="Tang J."/>
            <person name="Witsenboer H."/>
            <person name="Zhao S."/>
            <person name="Li Z."/>
            <person name="Zhang A."/>
            <person name="Wang D."/>
            <person name="Liang C."/>
        </authorList>
    </citation>
    <scope>NUCLEOTIDE SEQUENCE [LARGE SCALE GENOMIC DNA]</scope>
    <source>
        <strain evidence="2">cv. G1812</strain>
    </source>
</reference>
<feature type="compositionally biased region" description="Basic and acidic residues" evidence="1">
    <location>
        <begin position="79"/>
        <end position="89"/>
    </location>
</feature>
<feature type="compositionally biased region" description="Low complexity" evidence="1">
    <location>
        <begin position="107"/>
        <end position="120"/>
    </location>
</feature>
<evidence type="ECO:0000256" key="1">
    <source>
        <dbReference type="SAM" id="MobiDB-lite"/>
    </source>
</evidence>
<accession>A0A8R7Q8D2</accession>
<reference evidence="3" key="1">
    <citation type="journal article" date="2013" name="Nature">
        <title>Draft genome of the wheat A-genome progenitor Triticum urartu.</title>
        <authorList>
            <person name="Ling H.Q."/>
            <person name="Zhao S."/>
            <person name="Liu D."/>
            <person name="Wang J."/>
            <person name="Sun H."/>
            <person name="Zhang C."/>
            <person name="Fan H."/>
            <person name="Li D."/>
            <person name="Dong L."/>
            <person name="Tao Y."/>
            <person name="Gao C."/>
            <person name="Wu H."/>
            <person name="Li Y."/>
            <person name="Cui Y."/>
            <person name="Guo X."/>
            <person name="Zheng S."/>
            <person name="Wang B."/>
            <person name="Yu K."/>
            <person name="Liang Q."/>
            <person name="Yang W."/>
            <person name="Lou X."/>
            <person name="Chen J."/>
            <person name="Feng M."/>
            <person name="Jian J."/>
            <person name="Zhang X."/>
            <person name="Luo G."/>
            <person name="Jiang Y."/>
            <person name="Liu J."/>
            <person name="Wang Z."/>
            <person name="Sha Y."/>
            <person name="Zhang B."/>
            <person name="Wu H."/>
            <person name="Tang D."/>
            <person name="Shen Q."/>
            <person name="Xue P."/>
            <person name="Zou S."/>
            <person name="Wang X."/>
            <person name="Liu X."/>
            <person name="Wang F."/>
            <person name="Yang Y."/>
            <person name="An X."/>
            <person name="Dong Z."/>
            <person name="Zhang K."/>
            <person name="Zhang X."/>
            <person name="Luo M.C."/>
            <person name="Dvorak J."/>
            <person name="Tong Y."/>
            <person name="Wang J."/>
            <person name="Yang H."/>
            <person name="Li Z."/>
            <person name="Wang D."/>
            <person name="Zhang A."/>
            <person name="Wang J."/>
        </authorList>
    </citation>
    <scope>NUCLEOTIDE SEQUENCE</scope>
    <source>
        <strain evidence="3">cv. G1812</strain>
    </source>
</reference>